<dbReference type="InterPro" id="IPR011754">
    <property type="entry name" value="Mxa_paralog_2268"/>
</dbReference>
<sequence>MFRPNTLAVALATWLAALAASAQTALVGRSAPRSVVLTGQASESPLIFLAPGTVTVLLLDAPLVREAVEVEGRARFAVVDVGDRTVTLSPAVALGPSERLALRLTYREGFPASAVLLLTGQPGGADEVVNVLRPQQPGEACRVELSALHERCEAQRQELEALKARPATLSPAAFMLAGVVDEGGIRGLDLSAACFKASGSFRASGCNAFGAATWTVAAIYVSNLAGEPWAPAWAEVTPSAGGAPRRARAVLSGQAVIPPGASSPVAIEVEMPERQPPARLTEPHTLRVCNGDGSRCLSIPNVKL</sequence>
<proteinExistence type="predicted"/>
<dbReference type="AlphaFoldDB" id="A0A085VZR4"/>
<reference evidence="2 3" key="1">
    <citation type="submission" date="2014-04" db="EMBL/GenBank/DDBJ databases">
        <title>Genome assembly of Hyalangium minutum DSM 14724.</title>
        <authorList>
            <person name="Sharma G."/>
            <person name="Subramanian S."/>
        </authorList>
    </citation>
    <scope>NUCLEOTIDE SEQUENCE [LARGE SCALE GENOMIC DNA]</scope>
    <source>
        <strain evidence="2 3">DSM 14724</strain>
    </source>
</reference>
<dbReference type="RefSeq" id="WP_044198487.1">
    <property type="nucleotide sequence ID" value="NZ_JMCB01000026.1"/>
</dbReference>
<evidence type="ECO:0008006" key="4">
    <source>
        <dbReference type="Google" id="ProtNLM"/>
    </source>
</evidence>
<dbReference type="STRING" id="394096.DB31_4551"/>
<gene>
    <name evidence="2" type="ORF">DB31_4551</name>
</gene>
<feature type="signal peptide" evidence="1">
    <location>
        <begin position="1"/>
        <end position="22"/>
    </location>
</feature>
<evidence type="ECO:0000313" key="2">
    <source>
        <dbReference type="EMBL" id="KFE60927.1"/>
    </source>
</evidence>
<accession>A0A085VZR4</accession>
<dbReference type="Proteomes" id="UP000028725">
    <property type="component" value="Unassembled WGS sequence"/>
</dbReference>
<comment type="caution">
    <text evidence="2">The sequence shown here is derived from an EMBL/GenBank/DDBJ whole genome shotgun (WGS) entry which is preliminary data.</text>
</comment>
<dbReference type="EMBL" id="JMCB01000026">
    <property type="protein sequence ID" value="KFE60927.1"/>
    <property type="molecule type" value="Genomic_DNA"/>
</dbReference>
<keyword evidence="1" id="KW-0732">Signal</keyword>
<keyword evidence="3" id="KW-1185">Reference proteome</keyword>
<evidence type="ECO:0000256" key="1">
    <source>
        <dbReference type="SAM" id="SignalP"/>
    </source>
</evidence>
<evidence type="ECO:0000313" key="3">
    <source>
        <dbReference type="Proteomes" id="UP000028725"/>
    </source>
</evidence>
<organism evidence="2 3">
    <name type="scientific">Hyalangium minutum</name>
    <dbReference type="NCBI Taxonomy" id="394096"/>
    <lineage>
        <taxon>Bacteria</taxon>
        <taxon>Pseudomonadati</taxon>
        <taxon>Myxococcota</taxon>
        <taxon>Myxococcia</taxon>
        <taxon>Myxococcales</taxon>
        <taxon>Cystobacterineae</taxon>
        <taxon>Archangiaceae</taxon>
        <taxon>Hyalangium</taxon>
    </lineage>
</organism>
<name>A0A085VZR4_9BACT</name>
<dbReference type="NCBIfam" id="TIGR02268">
    <property type="entry name" value="Myxococcus xanthus paralogous family TIGR02268"/>
    <property type="match status" value="1"/>
</dbReference>
<dbReference type="OrthoDB" id="5520888at2"/>
<protein>
    <recommendedName>
        <fullName evidence="4">Lipoprotein</fullName>
    </recommendedName>
</protein>
<dbReference type="Pfam" id="PF09544">
    <property type="entry name" value="DUF2381"/>
    <property type="match status" value="1"/>
</dbReference>
<feature type="chain" id="PRO_5001799143" description="Lipoprotein" evidence="1">
    <location>
        <begin position="23"/>
        <end position="304"/>
    </location>
</feature>